<dbReference type="RefSeq" id="WP_111368342.1">
    <property type="nucleotide sequence ID" value="NZ_VINQ01000007.1"/>
</dbReference>
<accession>A0A5A9ZCQ1</accession>
<dbReference type="Gene3D" id="3.40.1410.10">
    <property type="entry name" value="Chorismate lyase-like"/>
    <property type="match status" value="1"/>
</dbReference>
<comment type="caution">
    <text evidence="5">The sequence shown here is derived from an EMBL/GenBank/DDBJ whole genome shotgun (WGS) entry which is preliminary data.</text>
</comment>
<evidence type="ECO:0000256" key="1">
    <source>
        <dbReference type="ARBA" id="ARBA00023015"/>
    </source>
</evidence>
<reference evidence="5 6" key="1">
    <citation type="submission" date="2019-07" db="EMBL/GenBank/DDBJ databases">
        <title>Aquicoccus porphyridii gen. nov., sp. nov., isolated from a small marine red alga, Porphyridium marinum.</title>
        <authorList>
            <person name="Liu L."/>
        </authorList>
    </citation>
    <scope>NUCLEOTIDE SEQUENCE [LARGE SCALE GENOMIC DNA]</scope>
    <source>
        <strain evidence="5 6">L1 8-17</strain>
    </source>
</reference>
<keyword evidence="6" id="KW-1185">Reference proteome</keyword>
<dbReference type="PANTHER" id="PTHR44846">
    <property type="entry name" value="MANNOSYL-D-GLYCERATE TRANSPORT/METABOLISM SYSTEM REPRESSOR MNGR-RELATED"/>
    <property type="match status" value="1"/>
</dbReference>
<dbReference type="EMBL" id="VINQ01000007">
    <property type="protein sequence ID" value="KAA0914921.1"/>
    <property type="molecule type" value="Genomic_DNA"/>
</dbReference>
<keyword evidence="3" id="KW-0804">Transcription</keyword>
<dbReference type="AlphaFoldDB" id="A0A5A9ZCQ1"/>
<protein>
    <submittedName>
        <fullName evidence="5">UTRA domain-containing protein</fullName>
    </submittedName>
</protein>
<evidence type="ECO:0000256" key="2">
    <source>
        <dbReference type="ARBA" id="ARBA00023125"/>
    </source>
</evidence>
<dbReference type="Proteomes" id="UP000325291">
    <property type="component" value="Unassembled WGS sequence"/>
</dbReference>
<sequence>MSRAAPTGWQAVHDEALRRIQTREWPPGALIPGEEDLAAELGCARATVNRALRELAEAGLLERRRKAGTRVTEVPSRRAQMSISRIAEEIETRGARPGYALIAADDTPMPPARRHALGIGPDTPTRHVEALHLADGAPYVHENRWISLAAMPAAASADFTTMSANEWLLRHAPFSHGTLDYSAAAAGEAASHLGCDAQTPVMVLDRATFGPETPITWVRLTYAPGFHLHMKI</sequence>
<dbReference type="SUPFAM" id="SSF64288">
    <property type="entry name" value="Chorismate lyase-like"/>
    <property type="match status" value="1"/>
</dbReference>
<organism evidence="5 6">
    <name type="scientific">Aquicoccus porphyridii</name>
    <dbReference type="NCBI Taxonomy" id="1852029"/>
    <lineage>
        <taxon>Bacteria</taxon>
        <taxon>Pseudomonadati</taxon>
        <taxon>Pseudomonadota</taxon>
        <taxon>Alphaproteobacteria</taxon>
        <taxon>Rhodobacterales</taxon>
        <taxon>Paracoccaceae</taxon>
        <taxon>Aquicoccus</taxon>
    </lineage>
</organism>
<dbReference type="PRINTS" id="PR00035">
    <property type="entry name" value="HTHGNTR"/>
</dbReference>
<dbReference type="InterPro" id="IPR000524">
    <property type="entry name" value="Tscrpt_reg_HTH_GntR"/>
</dbReference>
<dbReference type="PANTHER" id="PTHR44846:SF16">
    <property type="entry name" value="TRANSCRIPTIONAL REGULATOR PHNF-RELATED"/>
    <property type="match status" value="1"/>
</dbReference>
<dbReference type="SMART" id="SM00866">
    <property type="entry name" value="UTRA"/>
    <property type="match status" value="1"/>
</dbReference>
<keyword evidence="2" id="KW-0238">DNA-binding</keyword>
<dbReference type="InterPro" id="IPR036388">
    <property type="entry name" value="WH-like_DNA-bd_sf"/>
</dbReference>
<evidence type="ECO:0000256" key="3">
    <source>
        <dbReference type="ARBA" id="ARBA00023163"/>
    </source>
</evidence>
<dbReference type="InterPro" id="IPR011663">
    <property type="entry name" value="UTRA"/>
</dbReference>
<evidence type="ECO:0000313" key="5">
    <source>
        <dbReference type="EMBL" id="KAA0914921.1"/>
    </source>
</evidence>
<evidence type="ECO:0000313" key="6">
    <source>
        <dbReference type="Proteomes" id="UP000325291"/>
    </source>
</evidence>
<dbReference type="PROSITE" id="PS50949">
    <property type="entry name" value="HTH_GNTR"/>
    <property type="match status" value="1"/>
</dbReference>
<dbReference type="Pfam" id="PF00392">
    <property type="entry name" value="GntR"/>
    <property type="match status" value="1"/>
</dbReference>
<name>A0A5A9ZCQ1_9RHOB</name>
<dbReference type="CDD" id="cd07377">
    <property type="entry name" value="WHTH_GntR"/>
    <property type="match status" value="1"/>
</dbReference>
<gene>
    <name evidence="5" type="ORF">FLO80_11155</name>
</gene>
<dbReference type="GO" id="GO:0003677">
    <property type="term" value="F:DNA binding"/>
    <property type="evidence" value="ECO:0007669"/>
    <property type="project" value="UniProtKB-KW"/>
</dbReference>
<dbReference type="InterPro" id="IPR036390">
    <property type="entry name" value="WH_DNA-bd_sf"/>
</dbReference>
<feature type="domain" description="HTH gntR-type" evidence="4">
    <location>
        <begin position="6"/>
        <end position="74"/>
    </location>
</feature>
<evidence type="ECO:0000259" key="4">
    <source>
        <dbReference type="PROSITE" id="PS50949"/>
    </source>
</evidence>
<proteinExistence type="predicted"/>
<dbReference type="Gene3D" id="1.10.10.10">
    <property type="entry name" value="Winged helix-like DNA-binding domain superfamily/Winged helix DNA-binding domain"/>
    <property type="match status" value="1"/>
</dbReference>
<dbReference type="SUPFAM" id="SSF46785">
    <property type="entry name" value="Winged helix' DNA-binding domain"/>
    <property type="match status" value="1"/>
</dbReference>
<dbReference type="Pfam" id="PF07702">
    <property type="entry name" value="UTRA"/>
    <property type="match status" value="1"/>
</dbReference>
<dbReference type="SMART" id="SM00345">
    <property type="entry name" value="HTH_GNTR"/>
    <property type="match status" value="1"/>
</dbReference>
<keyword evidence="1" id="KW-0805">Transcription regulation</keyword>
<dbReference type="InterPro" id="IPR050679">
    <property type="entry name" value="Bact_HTH_transcr_reg"/>
</dbReference>
<dbReference type="GO" id="GO:0003700">
    <property type="term" value="F:DNA-binding transcription factor activity"/>
    <property type="evidence" value="ECO:0007669"/>
    <property type="project" value="InterPro"/>
</dbReference>
<dbReference type="InterPro" id="IPR028978">
    <property type="entry name" value="Chorismate_lyase_/UTRA_dom_sf"/>
</dbReference>